<comment type="subcellular location">
    <subcellularLocation>
        <location evidence="1">Virion</location>
    </subcellularLocation>
</comment>
<dbReference type="GO" id="GO:0044423">
    <property type="term" value="C:virion component"/>
    <property type="evidence" value="ECO:0007669"/>
    <property type="project" value="UniProtKB-KW"/>
</dbReference>
<evidence type="ECO:0000259" key="3">
    <source>
        <dbReference type="Pfam" id="PF05065"/>
    </source>
</evidence>
<evidence type="ECO:0000256" key="2">
    <source>
        <dbReference type="ARBA" id="ARBA00022844"/>
    </source>
</evidence>
<keyword evidence="2" id="KW-0946">Virion</keyword>
<evidence type="ECO:0000313" key="4">
    <source>
        <dbReference type="EMBL" id="CAB5217815.1"/>
    </source>
</evidence>
<dbReference type="InterPro" id="IPR024455">
    <property type="entry name" value="Phage_capsid"/>
</dbReference>
<gene>
    <name evidence="4" type="ORF">UFOVP209_19</name>
</gene>
<dbReference type="SUPFAM" id="SSF56563">
    <property type="entry name" value="Major capsid protein gp5"/>
    <property type="match status" value="1"/>
</dbReference>
<dbReference type="Gene3D" id="3.30.2400.10">
    <property type="entry name" value="Major capsid protein gp5"/>
    <property type="match status" value="1"/>
</dbReference>
<name>A0A6J7WMF7_9CAUD</name>
<accession>A0A6J7WMF7</accession>
<dbReference type="NCBIfam" id="TIGR01554">
    <property type="entry name" value="major_cap_HK97"/>
    <property type="match status" value="1"/>
</dbReference>
<evidence type="ECO:0000256" key="1">
    <source>
        <dbReference type="ARBA" id="ARBA00004328"/>
    </source>
</evidence>
<reference evidence="4" key="1">
    <citation type="submission" date="2020-05" db="EMBL/GenBank/DDBJ databases">
        <authorList>
            <person name="Chiriac C."/>
            <person name="Salcher M."/>
            <person name="Ghai R."/>
            <person name="Kavagutti S V."/>
        </authorList>
    </citation>
    <scope>NUCLEOTIDE SEQUENCE</scope>
</reference>
<protein>
    <submittedName>
        <fullName evidence="4">Major_cap_HK97, phage major capsid protein, HK97 family</fullName>
    </submittedName>
</protein>
<dbReference type="InterPro" id="IPR054612">
    <property type="entry name" value="Phage_capsid-like_C"/>
</dbReference>
<sequence>MEFLDKLRAQLRSRLDERAAKVEELEALLAVPAAEERSELNELETSKFVEAREFIAGIDEETAELRARITEMETFVSADQEARAEAAAIGETADVTETRLSVKSNEMTYRQNGEHSFFKDLLAATAPGRFDNEARGRLQRHAEEASVELRTTPSRTDGNLGELVPPLWMLSRTVGVARPGRVAADLCMTDVSLPAGTDSVQIPKISVGTLVGAQTDNGSVSERDMTSTSVVAPVNTYAGQQRASLQLIEQSPLAGGIDQLIFNDLIADWAFKIDDAVLNGSGTSGAHTGLLTATNTTAITYTATTPTGAGVYSAIAQGISNVARQRYLPADAILMTPSRFYWLASQVDGNGRPLITPAQNGPFNAVGVAGDPVAQGAAGEILGLPVYLDSVLPTTASTNQDRIIIGRFQDAVFMEGDVKTRVLYETDAATLTVRFQLWNYSAFTSSYRYGASFAVVSGTGMVSPSGF</sequence>
<organism evidence="4">
    <name type="scientific">uncultured Caudovirales phage</name>
    <dbReference type="NCBI Taxonomy" id="2100421"/>
    <lineage>
        <taxon>Viruses</taxon>
        <taxon>Duplodnaviria</taxon>
        <taxon>Heunggongvirae</taxon>
        <taxon>Uroviricota</taxon>
        <taxon>Caudoviricetes</taxon>
        <taxon>Peduoviridae</taxon>
        <taxon>Maltschvirus</taxon>
        <taxon>Maltschvirus maltsch</taxon>
    </lineage>
</organism>
<proteinExistence type="predicted"/>
<dbReference type="EMBL" id="LR798252">
    <property type="protein sequence ID" value="CAB5217815.1"/>
    <property type="molecule type" value="Genomic_DNA"/>
</dbReference>
<dbReference type="Pfam" id="PF05065">
    <property type="entry name" value="Phage_capsid"/>
    <property type="match status" value="1"/>
</dbReference>
<feature type="domain" description="Phage capsid-like C-terminal" evidence="3">
    <location>
        <begin position="195"/>
        <end position="437"/>
    </location>
</feature>